<name>A0AB36JT00_9STRE</name>
<evidence type="ECO:0000313" key="1">
    <source>
        <dbReference type="EMBL" id="ONK27252.1"/>
    </source>
</evidence>
<keyword evidence="4" id="KW-1185">Reference proteome</keyword>
<dbReference type="Proteomes" id="UP000188946">
    <property type="component" value="Unassembled WGS sequence"/>
</dbReference>
<evidence type="ECO:0000313" key="4">
    <source>
        <dbReference type="Proteomes" id="UP000188946"/>
    </source>
</evidence>
<accession>A0AB36JT00</accession>
<dbReference type="AlphaFoldDB" id="A0AB36JT00"/>
<reference evidence="3 4" key="1">
    <citation type="submission" date="2016-12" db="EMBL/GenBank/DDBJ databases">
        <authorList>
            <person name="Gulvik C.A."/>
        </authorList>
    </citation>
    <scope>NUCLEOTIDE SEQUENCE [LARGE SCALE GENOMIC DNA]</scope>
    <source>
        <strain evidence="2 4">12-5202</strain>
        <strain evidence="1 3">12-5291</strain>
    </source>
</reference>
<dbReference type="EMBL" id="MSPT01000010">
    <property type="protein sequence ID" value="ONK27252.1"/>
    <property type="molecule type" value="Genomic_DNA"/>
</dbReference>
<dbReference type="RefSeq" id="WP_076996413.1">
    <property type="nucleotide sequence ID" value="NZ_MSPR01000014.1"/>
</dbReference>
<protein>
    <submittedName>
        <fullName evidence="1">Uncharacterized protein</fullName>
    </submittedName>
</protein>
<dbReference type="Proteomes" id="UP000188600">
    <property type="component" value="Unassembled WGS sequence"/>
</dbReference>
<evidence type="ECO:0000313" key="3">
    <source>
        <dbReference type="Proteomes" id="UP000188600"/>
    </source>
</evidence>
<proteinExistence type="predicted"/>
<sequence length="103" mass="12264">MYPKANKIFHLNKVIYTWRNNPLSVSNQFDKRQLAAIKHREERMRFMDAHQMDLADSKWAYTDNVGYFALVTAERGLAEARELNEKWQLAKEGVFPFLQERET</sequence>
<comment type="caution">
    <text evidence="1">The sequence shown here is derived from an EMBL/GenBank/DDBJ whole genome shotgun (WGS) entry which is preliminary data.</text>
</comment>
<organism evidence="1 3">
    <name type="scientific">Streptococcus azizii</name>
    <dbReference type="NCBI Taxonomy" id="1579424"/>
    <lineage>
        <taxon>Bacteria</taxon>
        <taxon>Bacillati</taxon>
        <taxon>Bacillota</taxon>
        <taxon>Bacilli</taxon>
        <taxon>Lactobacillales</taxon>
        <taxon>Streptococcaceae</taxon>
        <taxon>Streptococcus</taxon>
    </lineage>
</organism>
<dbReference type="EMBL" id="MSPR01000014">
    <property type="protein sequence ID" value="ONK27760.1"/>
    <property type="molecule type" value="Genomic_DNA"/>
</dbReference>
<evidence type="ECO:0000313" key="2">
    <source>
        <dbReference type="EMBL" id="ONK27760.1"/>
    </source>
</evidence>
<gene>
    <name evidence="2" type="ORF">BVE84_07350</name>
    <name evidence="1" type="ORF">BVE86_05360</name>
</gene>